<evidence type="ECO:0000256" key="1">
    <source>
        <dbReference type="SAM" id="MobiDB-lite"/>
    </source>
</evidence>
<gene>
    <name evidence="3" type="ORF">AWU67_00300</name>
</gene>
<keyword evidence="2" id="KW-1133">Transmembrane helix</keyword>
<dbReference type="PANTHER" id="PTHR32309:SF31">
    <property type="entry name" value="CAPSULAR EXOPOLYSACCHARIDE FAMILY"/>
    <property type="match status" value="1"/>
</dbReference>
<keyword evidence="4" id="KW-1185">Reference proteome</keyword>
<evidence type="ECO:0008006" key="5">
    <source>
        <dbReference type="Google" id="ProtNLM"/>
    </source>
</evidence>
<dbReference type="InterPro" id="IPR050445">
    <property type="entry name" value="Bact_polysacc_biosynth/exp"/>
</dbReference>
<reference evidence="4" key="2">
    <citation type="submission" date="2016-01" db="EMBL/GenBank/DDBJ databases">
        <title>First complete genome sequence of a species in the genus Microterricola, an extremophilic cold active enzyme producing strain ERGS5:02 isolated from Sikkim Himalaya.</title>
        <authorList>
            <person name="Kumar R."/>
            <person name="Singh D."/>
            <person name="Swarnkar M.K."/>
        </authorList>
    </citation>
    <scope>NUCLEOTIDE SEQUENCE [LARGE SCALE GENOMIC DNA]</scope>
    <source>
        <strain evidence="4">ERGS5:02</strain>
    </source>
</reference>
<feature type="transmembrane region" description="Helical" evidence="2">
    <location>
        <begin position="23"/>
        <end position="43"/>
    </location>
</feature>
<dbReference type="AlphaFoldDB" id="A0A0Y0MBS4"/>
<evidence type="ECO:0000313" key="3">
    <source>
        <dbReference type="EMBL" id="AMB57556.1"/>
    </source>
</evidence>
<feature type="transmembrane region" description="Helical" evidence="2">
    <location>
        <begin position="240"/>
        <end position="261"/>
    </location>
</feature>
<dbReference type="KEGG" id="mvd:AWU67_00300"/>
<feature type="region of interest" description="Disordered" evidence="1">
    <location>
        <begin position="501"/>
        <end position="523"/>
    </location>
</feature>
<dbReference type="PANTHER" id="PTHR32309">
    <property type="entry name" value="TYROSINE-PROTEIN KINASE"/>
    <property type="match status" value="1"/>
</dbReference>
<dbReference type="EMBL" id="CP014145">
    <property type="protein sequence ID" value="AMB57556.1"/>
    <property type="molecule type" value="Genomic_DNA"/>
</dbReference>
<reference evidence="3 4" key="1">
    <citation type="journal article" date="2016" name="J. Biotechnol.">
        <title>First complete genome sequence of a species in the genus Microterricola, an extremophilic cold active enzyme producing bacterial strain ERGS5:02 isolated from Sikkim Himalaya.</title>
        <authorList>
            <person name="Himanshu"/>
            <person name="Swarnkar M.K."/>
            <person name="Singh D."/>
            <person name="Kumar R."/>
        </authorList>
    </citation>
    <scope>NUCLEOTIDE SEQUENCE [LARGE SCALE GENOMIC DNA]</scope>
    <source>
        <strain evidence="3 4">ERGS5:02</strain>
    </source>
</reference>
<protein>
    <recommendedName>
        <fullName evidence="5">Chain length determinant protein</fullName>
    </recommendedName>
</protein>
<accession>A0A0Y0MBS4</accession>
<keyword evidence="2" id="KW-0812">Transmembrane</keyword>
<evidence type="ECO:0000313" key="4">
    <source>
        <dbReference type="Proteomes" id="UP000058305"/>
    </source>
</evidence>
<sequence>MTEPLERTALGLEHYGFVLKRQWSFIALGAALGVVAAFAYLIITPATATATADVNINIISTDPFNTTKQASSLLDASTETQIATSYSVAQNATELLKSGVDPADVRRQISASAVTGAPVVHISFTAPTSAEAQAGADAAATAYLAYRTTQAQTKLDSILKGVEDRRVQLGAELADANSRISTAPPGSSAANQAISDRDLVTIELNTLLSQKSMLEQIDTAGGSILTTASRNDVVFAPGRAQALVAGLLAGSVLGIVAAFVIDPLDRRLRNSREIQRATGGEILADIREVDAVVPEREKTLEQLRAARERIMNGLPPNAGALTLLNDAPDGRPDIPANLAFVMAQGGVATELILPHVPAELRLALRDGLKLDLVRADDSGDLYQSGSAPQLRIFFPATAPADTASPYISQTTWDRLETASPSSFRILALGPEAPPSSVLAALRLSDCMAIIATARRTRADTLAQVLTEAARLGTVFLGTITISHRRRMAVAPLVRSTPAAAEAAAAQQASHHSDSRAASAGASR</sequence>
<dbReference type="Proteomes" id="UP000058305">
    <property type="component" value="Chromosome"/>
</dbReference>
<keyword evidence="2" id="KW-0472">Membrane</keyword>
<proteinExistence type="predicted"/>
<evidence type="ECO:0000256" key="2">
    <source>
        <dbReference type="SAM" id="Phobius"/>
    </source>
</evidence>
<name>A0A0Y0MBS4_9MICO</name>
<organism evidence="3 4">
    <name type="scientific">Microterricola viridarii</name>
    <dbReference type="NCBI Taxonomy" id="412690"/>
    <lineage>
        <taxon>Bacteria</taxon>
        <taxon>Bacillati</taxon>
        <taxon>Actinomycetota</taxon>
        <taxon>Actinomycetes</taxon>
        <taxon>Micrococcales</taxon>
        <taxon>Microbacteriaceae</taxon>
        <taxon>Microterricola</taxon>
    </lineage>
</organism>